<comment type="caution">
    <text evidence="2">The sequence shown here is derived from an EMBL/GenBank/DDBJ whole genome shotgun (WGS) entry which is preliminary data.</text>
</comment>
<sequence length="264" mass="29971">MVRRKLLTSPRLRKKKQKALFEKAAVLLSLCVALFFAVLYFFNADYISIKSIEVLSADSNIDSVKSIVEEELKRQKFGMFPQNNFIFLSGDNLTAAVQKVFPEVLQIDAKFNGINDLIVEVKYKSTFAIWCDEDEKLCFDIDETGIAFKDFEGNGSSTPLVLVSNDKPVLSQKITSDQRFLKIGMFITAFQKGGIDLVKLEDGGSNLYAELKDGTEIRMNFSDDPDDVISRLSVILANERKMEVKTPLKYIDLRFGNKVYLKRE</sequence>
<accession>A0A1G2MKZ0</accession>
<keyword evidence="1" id="KW-0472">Membrane</keyword>
<proteinExistence type="predicted"/>
<keyword evidence="1" id="KW-0812">Transmembrane</keyword>
<dbReference type="AlphaFoldDB" id="A0A1G2MKZ0"/>
<reference evidence="2 3" key="1">
    <citation type="journal article" date="2016" name="Nat. Commun.">
        <title>Thousands of microbial genomes shed light on interconnected biogeochemical processes in an aquifer system.</title>
        <authorList>
            <person name="Anantharaman K."/>
            <person name="Brown C.T."/>
            <person name="Hug L.A."/>
            <person name="Sharon I."/>
            <person name="Castelle C.J."/>
            <person name="Probst A.J."/>
            <person name="Thomas B.C."/>
            <person name="Singh A."/>
            <person name="Wilkins M.J."/>
            <person name="Karaoz U."/>
            <person name="Brodie E.L."/>
            <person name="Williams K.H."/>
            <person name="Hubbard S.S."/>
            <person name="Banfield J.F."/>
        </authorList>
    </citation>
    <scope>NUCLEOTIDE SEQUENCE [LARGE SCALE GENOMIC DNA]</scope>
</reference>
<evidence type="ECO:0008006" key="4">
    <source>
        <dbReference type="Google" id="ProtNLM"/>
    </source>
</evidence>
<name>A0A1G2MKZ0_9BACT</name>
<protein>
    <recommendedName>
        <fullName evidence="4">POTRA domain-containing protein</fullName>
    </recommendedName>
</protein>
<evidence type="ECO:0000256" key="1">
    <source>
        <dbReference type="SAM" id="Phobius"/>
    </source>
</evidence>
<keyword evidence="1" id="KW-1133">Transmembrane helix</keyword>
<evidence type="ECO:0000313" key="2">
    <source>
        <dbReference type="EMBL" id="OHA23681.1"/>
    </source>
</evidence>
<evidence type="ECO:0000313" key="3">
    <source>
        <dbReference type="Proteomes" id="UP000177130"/>
    </source>
</evidence>
<feature type="transmembrane region" description="Helical" evidence="1">
    <location>
        <begin position="20"/>
        <end position="42"/>
    </location>
</feature>
<dbReference type="STRING" id="1802306.A3C72_00400"/>
<gene>
    <name evidence="2" type="ORF">A3C72_00400</name>
</gene>
<dbReference type="EMBL" id="MHRK01000028">
    <property type="protein sequence ID" value="OHA23681.1"/>
    <property type="molecule type" value="Genomic_DNA"/>
</dbReference>
<organism evidence="2 3">
    <name type="scientific">Candidatus Taylorbacteria bacterium RIFCSPHIGHO2_02_FULL_43_32b</name>
    <dbReference type="NCBI Taxonomy" id="1802306"/>
    <lineage>
        <taxon>Bacteria</taxon>
        <taxon>Candidatus Tayloriibacteriota</taxon>
    </lineage>
</organism>
<dbReference type="Proteomes" id="UP000177130">
    <property type="component" value="Unassembled WGS sequence"/>
</dbReference>